<keyword evidence="1" id="KW-0175">Coiled coil</keyword>
<evidence type="ECO:0000313" key="4">
    <source>
        <dbReference type="EMBL" id="MEQ2232497.1"/>
    </source>
</evidence>
<feature type="compositionally biased region" description="Polar residues" evidence="2">
    <location>
        <begin position="241"/>
        <end position="261"/>
    </location>
</feature>
<name>A0ABV0TJR0_9TELE</name>
<dbReference type="EMBL" id="JAHRIQ010035684">
    <property type="protein sequence ID" value="MEQ2232497.1"/>
    <property type="molecule type" value="Genomic_DNA"/>
</dbReference>
<feature type="coiled-coil region" evidence="1">
    <location>
        <begin position="409"/>
        <end position="452"/>
    </location>
</feature>
<proteinExistence type="predicted"/>
<sequence length="508" mass="55602">MLTLTAAVFSIISSSGMNVLASLLGNRENPTEIQTNNLPASPTYDLYSNTIRNCSRAELSAESKKSARVVYFMLCNPPTALRSLQVFPHLSSVECCWKPSEPFRMLSWVVKVVPQPPELPSKNTEDPKEGKPDAAPPPAATAPPTAHEKKVTFEDESKKDAAKPKQDAEAAAGNGPAPGMLTWISSALPQPTLPANQNRVNSTAKQEEGAAASKPNDEKRMMQGLEKVVPQPDLKSKDSMATEQQLQVQQTAAPAELQNTGKEPDPTDRTAPPSMMEWIKHGIVKVVPQPETLPKTDGTNKSETQPPPKAPPAAPPPATRPASETDMMGWIISGIGRMLPQPIPKLDAGNDEAQITSTAQKKTDLVLEDLEEVKEEPHVQHSQQLSTKETDDAETQVDQLTPLMDSIKKEAGEAVLAHMEERLQQERLEAARVAEEMARKAAEEAVRQLEVEHSAKIIIETLPESNEQLPNILEEENEDEPELQNLQEDSDDSTDNKSKSTEEKQAYE</sequence>
<feature type="region of interest" description="Disordered" evidence="2">
    <location>
        <begin position="461"/>
        <end position="508"/>
    </location>
</feature>
<feature type="region of interest" description="Disordered" evidence="2">
    <location>
        <begin position="374"/>
        <end position="394"/>
    </location>
</feature>
<feature type="compositionally biased region" description="Basic and acidic residues" evidence="2">
    <location>
        <begin position="123"/>
        <end position="132"/>
    </location>
</feature>
<accession>A0ABV0TJR0</accession>
<comment type="caution">
    <text evidence="4">The sequence shown here is derived from an EMBL/GenBank/DDBJ whole genome shotgun (WGS) entry which is preliminary data.</text>
</comment>
<feature type="compositionally biased region" description="Polar residues" evidence="2">
    <location>
        <begin position="183"/>
        <end position="204"/>
    </location>
</feature>
<feature type="signal peptide" evidence="3">
    <location>
        <begin position="1"/>
        <end position="16"/>
    </location>
</feature>
<feature type="compositionally biased region" description="Low complexity" evidence="2">
    <location>
        <begin position="169"/>
        <end position="179"/>
    </location>
</feature>
<feature type="compositionally biased region" description="Basic and acidic residues" evidence="2">
    <location>
        <begin position="494"/>
        <end position="508"/>
    </location>
</feature>
<feature type="chain" id="PRO_5046946725" evidence="3">
    <location>
        <begin position="17"/>
        <end position="508"/>
    </location>
</feature>
<feature type="compositionally biased region" description="Acidic residues" evidence="2">
    <location>
        <begin position="473"/>
        <end position="493"/>
    </location>
</feature>
<feature type="compositionally biased region" description="Basic and acidic residues" evidence="2">
    <location>
        <begin position="146"/>
        <end position="168"/>
    </location>
</feature>
<reference evidence="4 5" key="1">
    <citation type="submission" date="2021-06" db="EMBL/GenBank/DDBJ databases">
        <authorList>
            <person name="Palmer J.M."/>
        </authorList>
    </citation>
    <scope>NUCLEOTIDE SEQUENCE [LARGE SCALE GENOMIC DNA]</scope>
    <source>
        <strain evidence="5">if_2019</strain>
        <tissue evidence="4">Muscle</tissue>
    </source>
</reference>
<protein>
    <submittedName>
        <fullName evidence="4">Uncharacterized protein</fullName>
    </submittedName>
</protein>
<keyword evidence="3" id="KW-0732">Signal</keyword>
<feature type="compositionally biased region" description="Pro residues" evidence="2">
    <location>
        <begin position="305"/>
        <end position="319"/>
    </location>
</feature>
<evidence type="ECO:0000256" key="3">
    <source>
        <dbReference type="SAM" id="SignalP"/>
    </source>
</evidence>
<keyword evidence="5" id="KW-1185">Reference proteome</keyword>
<evidence type="ECO:0000256" key="1">
    <source>
        <dbReference type="SAM" id="Coils"/>
    </source>
</evidence>
<gene>
    <name evidence="4" type="ORF">ILYODFUR_012037</name>
</gene>
<dbReference type="Proteomes" id="UP001482620">
    <property type="component" value="Unassembled WGS sequence"/>
</dbReference>
<feature type="region of interest" description="Disordered" evidence="2">
    <location>
        <begin position="115"/>
        <end position="326"/>
    </location>
</feature>
<evidence type="ECO:0000256" key="2">
    <source>
        <dbReference type="SAM" id="MobiDB-lite"/>
    </source>
</evidence>
<evidence type="ECO:0000313" key="5">
    <source>
        <dbReference type="Proteomes" id="UP001482620"/>
    </source>
</evidence>
<organism evidence="4 5">
    <name type="scientific">Ilyodon furcidens</name>
    <name type="common">goldbreast splitfin</name>
    <dbReference type="NCBI Taxonomy" id="33524"/>
    <lineage>
        <taxon>Eukaryota</taxon>
        <taxon>Metazoa</taxon>
        <taxon>Chordata</taxon>
        <taxon>Craniata</taxon>
        <taxon>Vertebrata</taxon>
        <taxon>Euteleostomi</taxon>
        <taxon>Actinopterygii</taxon>
        <taxon>Neopterygii</taxon>
        <taxon>Teleostei</taxon>
        <taxon>Neoteleostei</taxon>
        <taxon>Acanthomorphata</taxon>
        <taxon>Ovalentaria</taxon>
        <taxon>Atherinomorphae</taxon>
        <taxon>Cyprinodontiformes</taxon>
        <taxon>Goodeidae</taxon>
        <taxon>Ilyodon</taxon>
    </lineage>
</organism>